<feature type="domain" description="RTG2 C-terminal" evidence="1">
    <location>
        <begin position="103"/>
        <end position="268"/>
    </location>
</feature>
<keyword evidence="3" id="KW-1185">Reference proteome</keyword>
<evidence type="ECO:0000313" key="3">
    <source>
        <dbReference type="Proteomes" id="UP000078237"/>
    </source>
</evidence>
<evidence type="ECO:0000259" key="1">
    <source>
        <dbReference type="Pfam" id="PF23566"/>
    </source>
</evidence>
<organism evidence="2 3">
    <name type="scientific">Madurella mycetomatis</name>
    <dbReference type="NCBI Taxonomy" id="100816"/>
    <lineage>
        <taxon>Eukaryota</taxon>
        <taxon>Fungi</taxon>
        <taxon>Dikarya</taxon>
        <taxon>Ascomycota</taxon>
        <taxon>Pezizomycotina</taxon>
        <taxon>Sordariomycetes</taxon>
        <taxon>Sordariomycetidae</taxon>
        <taxon>Sordariales</taxon>
        <taxon>Sordariales incertae sedis</taxon>
        <taxon>Madurella</taxon>
    </lineage>
</organism>
<dbReference type="GO" id="GO:0006357">
    <property type="term" value="P:regulation of transcription by RNA polymerase II"/>
    <property type="evidence" value="ECO:0007669"/>
    <property type="project" value="TreeGrafter"/>
</dbReference>
<name>A0A175VX47_9PEZI</name>
<dbReference type="EMBL" id="LCTW02000250">
    <property type="protein sequence ID" value="KXX75761.1"/>
    <property type="molecule type" value="Genomic_DNA"/>
</dbReference>
<dbReference type="VEuPathDB" id="FungiDB:MMYC01_207820"/>
<gene>
    <name evidence="2" type="ORF">MMYC01_207820</name>
</gene>
<dbReference type="Gene3D" id="1.10.3210.10">
    <property type="entry name" value="Hypothetical protein af1432"/>
    <property type="match status" value="1"/>
</dbReference>
<dbReference type="PANTHER" id="PTHR30005">
    <property type="entry name" value="EXOPOLYPHOSPHATASE"/>
    <property type="match status" value="1"/>
</dbReference>
<dbReference type="Proteomes" id="UP000078237">
    <property type="component" value="Unassembled WGS sequence"/>
</dbReference>
<dbReference type="PANTHER" id="PTHR30005:SF0">
    <property type="entry name" value="RETROGRADE REGULATION PROTEIN 2"/>
    <property type="match status" value="1"/>
</dbReference>
<evidence type="ECO:0000313" key="2">
    <source>
        <dbReference type="EMBL" id="KXX75761.1"/>
    </source>
</evidence>
<accession>A0A175VX47</accession>
<dbReference type="Pfam" id="PF23566">
    <property type="entry name" value="RTG2_C"/>
    <property type="match status" value="1"/>
</dbReference>
<sequence length="270" mass="29997">MSQTGGDDNDDDDIPYPISIINGYTVSKVRFADTKAMERVARAAQSVFRVSDRRRKQVPAVALLINVLHAAIPHGIRTAHFCQGGVREGFLFRELTPSVRAKDPLEAATQNVAPASAPTIYTMLMFSFPEPSSRSRFLGAIGAHVIRAFANMLYVHAVMDKELASASALYSTSTGLLSSTRGVSHEDRARLALMLESRYMGELPPREVRFREALRRVITPEEVWWAAYLGRVGYLISRLYPSVTVDESKPRLTLSSEWAVDLGKGKTRRV</sequence>
<protein>
    <submittedName>
        <fullName evidence="2">Retrograde regulation protein 2</fullName>
    </submittedName>
</protein>
<dbReference type="InterPro" id="IPR057512">
    <property type="entry name" value="RTG2_C"/>
</dbReference>
<dbReference type="InterPro" id="IPR043129">
    <property type="entry name" value="ATPase_NBD"/>
</dbReference>
<reference evidence="2 3" key="1">
    <citation type="journal article" date="2016" name="Genome Announc.">
        <title>Genome Sequence of Madurella mycetomatis mm55, Isolated from a Human Mycetoma Case in Sudan.</title>
        <authorList>
            <person name="Smit S."/>
            <person name="Derks M.F."/>
            <person name="Bervoets S."/>
            <person name="Fahal A."/>
            <person name="van Leeuwen W."/>
            <person name="van Belkum A."/>
            <person name="van de Sande W.W."/>
        </authorList>
    </citation>
    <scope>NUCLEOTIDE SEQUENCE [LARGE SCALE GENOMIC DNA]</scope>
    <source>
        <strain evidence="3">mm55</strain>
    </source>
</reference>
<dbReference type="OrthoDB" id="2014654at2759"/>
<proteinExistence type="predicted"/>
<dbReference type="Gene3D" id="3.30.420.150">
    <property type="entry name" value="Exopolyphosphatase. Domain 2"/>
    <property type="match status" value="1"/>
</dbReference>
<dbReference type="AlphaFoldDB" id="A0A175VX47"/>
<comment type="caution">
    <text evidence="2">The sequence shown here is derived from an EMBL/GenBank/DDBJ whole genome shotgun (WGS) entry which is preliminary data.</text>
</comment>
<dbReference type="SUPFAM" id="SSF53067">
    <property type="entry name" value="Actin-like ATPase domain"/>
    <property type="match status" value="1"/>
</dbReference>
<dbReference type="InterPro" id="IPR050273">
    <property type="entry name" value="GppA/Ppx_hydrolase"/>
</dbReference>